<evidence type="ECO:0000313" key="1">
    <source>
        <dbReference type="EMBL" id="AKN36224.1"/>
    </source>
</evidence>
<reference evidence="1" key="1">
    <citation type="journal article" date="2015" name="MBio">
        <title>Eco-Evolutionary Dynamics of Episomes among Ecologically Cohesive Bacterial Populations.</title>
        <authorList>
            <person name="Xue H."/>
            <person name="Cordero O.X."/>
            <person name="Camas F.M."/>
            <person name="Trimble W."/>
            <person name="Meyer F."/>
            <person name="Guglielmini J."/>
            <person name="Rocha E.P."/>
            <person name="Polz M.F."/>
        </authorList>
    </citation>
    <scope>NUCLEOTIDE SEQUENCE</scope>
    <source>
        <strain evidence="1">FF_174</strain>
    </source>
</reference>
<dbReference type="AlphaFoldDB" id="A0A0H3ZQN7"/>
<protein>
    <submittedName>
        <fullName evidence="1">Uncharacterized protein</fullName>
    </submittedName>
</protein>
<dbReference type="EMBL" id="KP795478">
    <property type="protein sequence ID" value="AKN36224.1"/>
    <property type="molecule type" value="Genomic_DNA"/>
</dbReference>
<proteinExistence type="predicted"/>
<accession>A0A0H3ZQN7</accession>
<organism evidence="1">
    <name type="scientific">Vibrio tasmaniensis</name>
    <dbReference type="NCBI Taxonomy" id="212663"/>
    <lineage>
        <taxon>Bacteria</taxon>
        <taxon>Pseudomonadati</taxon>
        <taxon>Pseudomonadota</taxon>
        <taxon>Gammaproteobacteria</taxon>
        <taxon>Vibrionales</taxon>
        <taxon>Vibrionaceae</taxon>
        <taxon>Vibrio</taxon>
    </lineage>
</organism>
<sequence length="99" mass="11560">MSRQIETLKELETIAQGASDLLAQREDIRPKLPRTFDRPDAVEYLKCDYRTIENMLLNLALIQRRTYRVELIGCSILIKSIKFVMPYQKAPSSRKIKAF</sequence>
<name>A0A0H3ZQN7_9VIBR</name>